<name>A0A935MQV3_9RHOO</name>
<proteinExistence type="predicted"/>
<dbReference type="Pfam" id="PF02482">
    <property type="entry name" value="Ribosomal_S30AE"/>
    <property type="match status" value="1"/>
</dbReference>
<dbReference type="SUPFAM" id="SSF69754">
    <property type="entry name" value="Ribosome binding protein Y (YfiA homologue)"/>
    <property type="match status" value="1"/>
</dbReference>
<sequence>MQVDIRARGFELTEGLRQHTERRLDFALGWADYDIRKVAVRLFDINGPRGGEDKCCRIQITLPNAQDVVIEDTEADLYLAIDRAAERVENSVARRLERQKEHKHGTFKKAIVDDDKTTVDE</sequence>
<dbReference type="InterPro" id="IPR003489">
    <property type="entry name" value="RHF/RaiA"/>
</dbReference>
<dbReference type="AlphaFoldDB" id="A0A935MQV3"/>
<reference evidence="1 2" key="1">
    <citation type="submission" date="2020-10" db="EMBL/GenBank/DDBJ databases">
        <title>Connecting structure to function with the recovery of over 1000 high-quality activated sludge metagenome-assembled genomes encoding full-length rRNA genes using long-read sequencing.</title>
        <authorList>
            <person name="Singleton C.M."/>
            <person name="Petriglieri F."/>
            <person name="Kristensen J.M."/>
            <person name="Kirkegaard R.H."/>
            <person name="Michaelsen T.Y."/>
            <person name="Andersen M.H."/>
            <person name="Karst S.M."/>
            <person name="Dueholm M.S."/>
            <person name="Nielsen P.H."/>
            <person name="Albertsen M."/>
        </authorList>
    </citation>
    <scope>NUCLEOTIDE SEQUENCE [LARGE SCALE GENOMIC DNA]</scope>
    <source>
        <strain evidence="1">EsbW_18-Q3-R4-48_BATAC.463</strain>
    </source>
</reference>
<dbReference type="Gene3D" id="3.30.160.100">
    <property type="entry name" value="Ribosome hibernation promotion factor-like"/>
    <property type="match status" value="1"/>
</dbReference>
<protein>
    <submittedName>
        <fullName evidence="1">HPF/RaiA family ribosome-associated protein</fullName>
    </submittedName>
</protein>
<evidence type="ECO:0000313" key="2">
    <source>
        <dbReference type="Proteomes" id="UP000739411"/>
    </source>
</evidence>
<comment type="caution">
    <text evidence="1">The sequence shown here is derived from an EMBL/GenBank/DDBJ whole genome shotgun (WGS) entry which is preliminary data.</text>
</comment>
<accession>A0A935MQV3</accession>
<dbReference type="Proteomes" id="UP000739411">
    <property type="component" value="Unassembled WGS sequence"/>
</dbReference>
<organism evidence="1 2">
    <name type="scientific">Candidatus Dechloromonas phosphorivorans</name>
    <dbReference type="NCBI Taxonomy" id="2899244"/>
    <lineage>
        <taxon>Bacteria</taxon>
        <taxon>Pseudomonadati</taxon>
        <taxon>Pseudomonadota</taxon>
        <taxon>Betaproteobacteria</taxon>
        <taxon>Rhodocyclales</taxon>
        <taxon>Azonexaceae</taxon>
        <taxon>Dechloromonas</taxon>
    </lineage>
</organism>
<dbReference type="InterPro" id="IPR036567">
    <property type="entry name" value="RHF-like"/>
</dbReference>
<dbReference type="EMBL" id="JADJMS010000019">
    <property type="protein sequence ID" value="MBK7415278.1"/>
    <property type="molecule type" value="Genomic_DNA"/>
</dbReference>
<evidence type="ECO:0000313" key="1">
    <source>
        <dbReference type="EMBL" id="MBK7415278.1"/>
    </source>
</evidence>
<gene>
    <name evidence="1" type="ORF">IPJ38_09415</name>
</gene>